<sequence>MDRPIIGGFDWGANASCVAAALWPEQIGGLVSYASYDIIDIQEQTHAFAPSLERICWYQHLFQSKRGYECLTKSRRELCRILWNEWSPDWKFDEATYNRSAAAFENPDFVDVVIHNYRHMLGNEAGDPALQHFEDILVQKPKITIPSVTLDGTTDPLKPGGTKAHAPLFSGRHEHLTVTSGHNLPQEAPHVFAEAVLKVHEWLSKKDI</sequence>
<proteinExistence type="predicted"/>
<organism evidence="1 2">
    <name type="scientific">Mucilaginibacter pocheonensis</name>
    <dbReference type="NCBI Taxonomy" id="398050"/>
    <lineage>
        <taxon>Bacteria</taxon>
        <taxon>Pseudomonadati</taxon>
        <taxon>Bacteroidota</taxon>
        <taxon>Sphingobacteriia</taxon>
        <taxon>Sphingobacteriales</taxon>
        <taxon>Sphingobacteriaceae</taxon>
        <taxon>Mucilaginibacter</taxon>
    </lineage>
</organism>
<reference evidence="1 2" key="1">
    <citation type="submission" date="2023-07" db="EMBL/GenBank/DDBJ databases">
        <title>Sorghum-associated microbial communities from plants grown in Nebraska, USA.</title>
        <authorList>
            <person name="Schachtman D."/>
        </authorList>
    </citation>
    <scope>NUCLEOTIDE SEQUENCE [LARGE SCALE GENOMIC DNA]</scope>
    <source>
        <strain evidence="1 2">3262</strain>
    </source>
</reference>
<dbReference type="SUPFAM" id="SSF53474">
    <property type="entry name" value="alpha/beta-Hydrolases"/>
    <property type="match status" value="1"/>
</dbReference>
<dbReference type="Gene3D" id="3.40.50.1820">
    <property type="entry name" value="alpha/beta hydrolase"/>
    <property type="match status" value="1"/>
</dbReference>
<protein>
    <submittedName>
        <fullName evidence="1">Pimeloyl-ACP methyl ester carboxylesterase</fullName>
    </submittedName>
</protein>
<dbReference type="EMBL" id="JAVDUU010000003">
    <property type="protein sequence ID" value="MDR6943847.1"/>
    <property type="molecule type" value="Genomic_DNA"/>
</dbReference>
<gene>
    <name evidence="1" type="ORF">J2W55_003700</name>
</gene>
<name>A0ABU1TER8_9SPHI</name>
<dbReference type="InterPro" id="IPR029058">
    <property type="entry name" value="AB_hydrolase_fold"/>
</dbReference>
<accession>A0ABU1TER8</accession>
<dbReference type="Proteomes" id="UP001247620">
    <property type="component" value="Unassembled WGS sequence"/>
</dbReference>
<keyword evidence="2" id="KW-1185">Reference proteome</keyword>
<evidence type="ECO:0000313" key="2">
    <source>
        <dbReference type="Proteomes" id="UP001247620"/>
    </source>
</evidence>
<comment type="caution">
    <text evidence="1">The sequence shown here is derived from an EMBL/GenBank/DDBJ whole genome shotgun (WGS) entry which is preliminary data.</text>
</comment>
<evidence type="ECO:0000313" key="1">
    <source>
        <dbReference type="EMBL" id="MDR6943847.1"/>
    </source>
</evidence>